<dbReference type="InterPro" id="IPR051533">
    <property type="entry name" value="WaaL-like"/>
</dbReference>
<feature type="transmembrane region" description="Helical" evidence="6">
    <location>
        <begin position="36"/>
        <end position="54"/>
    </location>
</feature>
<dbReference type="GO" id="GO:0016020">
    <property type="term" value="C:membrane"/>
    <property type="evidence" value="ECO:0007669"/>
    <property type="project" value="UniProtKB-SubCell"/>
</dbReference>
<protein>
    <recommendedName>
        <fullName evidence="7">O-antigen ligase-related domain-containing protein</fullName>
    </recommendedName>
</protein>
<dbReference type="EMBL" id="JZRB01000025">
    <property type="protein sequence ID" value="KJV32478.1"/>
    <property type="molecule type" value="Genomic_DNA"/>
</dbReference>
<feature type="transmembrane region" description="Helical" evidence="6">
    <location>
        <begin position="111"/>
        <end position="139"/>
    </location>
</feature>
<evidence type="ECO:0000256" key="3">
    <source>
        <dbReference type="ARBA" id="ARBA00022989"/>
    </source>
</evidence>
<evidence type="ECO:0000256" key="1">
    <source>
        <dbReference type="ARBA" id="ARBA00004141"/>
    </source>
</evidence>
<dbReference type="PANTHER" id="PTHR37422">
    <property type="entry name" value="TEICHURONIC ACID BIOSYNTHESIS PROTEIN TUAE"/>
    <property type="match status" value="1"/>
</dbReference>
<feature type="transmembrane region" description="Helical" evidence="6">
    <location>
        <begin position="159"/>
        <end position="183"/>
    </location>
</feature>
<accession>A0A0F3KMQ2</accession>
<organism evidence="8 9">
    <name type="scientific">Luteibacter yeojuensis</name>
    <dbReference type="NCBI Taxonomy" id="345309"/>
    <lineage>
        <taxon>Bacteria</taxon>
        <taxon>Pseudomonadati</taxon>
        <taxon>Pseudomonadota</taxon>
        <taxon>Gammaproteobacteria</taxon>
        <taxon>Lysobacterales</taxon>
        <taxon>Rhodanobacteraceae</taxon>
        <taxon>Luteibacter</taxon>
    </lineage>
</organism>
<proteinExistence type="predicted"/>
<dbReference type="Pfam" id="PF04932">
    <property type="entry name" value="Wzy_C"/>
    <property type="match status" value="1"/>
</dbReference>
<feature type="transmembrane region" description="Helical" evidence="6">
    <location>
        <begin position="308"/>
        <end position="329"/>
    </location>
</feature>
<feature type="transmembrane region" description="Helical" evidence="6">
    <location>
        <begin position="341"/>
        <end position="369"/>
    </location>
</feature>
<evidence type="ECO:0000313" key="8">
    <source>
        <dbReference type="EMBL" id="KJV32478.1"/>
    </source>
</evidence>
<dbReference type="OrthoDB" id="5936284at2"/>
<dbReference type="Proteomes" id="UP000033651">
    <property type="component" value="Unassembled WGS sequence"/>
</dbReference>
<feature type="transmembrane region" description="Helical" evidence="6">
    <location>
        <begin position="85"/>
        <end position="104"/>
    </location>
</feature>
<evidence type="ECO:0000259" key="7">
    <source>
        <dbReference type="Pfam" id="PF04932"/>
    </source>
</evidence>
<keyword evidence="2 6" id="KW-0812">Transmembrane</keyword>
<evidence type="ECO:0000256" key="4">
    <source>
        <dbReference type="ARBA" id="ARBA00023136"/>
    </source>
</evidence>
<keyword evidence="4 6" id="KW-0472">Membrane</keyword>
<dbReference type="RefSeq" id="WP_045829843.1">
    <property type="nucleotide sequence ID" value="NZ_JZRB01000025.1"/>
</dbReference>
<name>A0A0F3KMQ2_9GAMM</name>
<dbReference type="PANTHER" id="PTHR37422:SF13">
    <property type="entry name" value="LIPOPOLYSACCHARIDE BIOSYNTHESIS PROTEIN PA4999-RELATED"/>
    <property type="match status" value="1"/>
</dbReference>
<comment type="caution">
    <text evidence="8">The sequence shown here is derived from an EMBL/GenBank/DDBJ whole genome shotgun (WGS) entry which is preliminary data.</text>
</comment>
<feature type="transmembrane region" description="Helical" evidence="6">
    <location>
        <begin position="215"/>
        <end position="235"/>
    </location>
</feature>
<evidence type="ECO:0000256" key="2">
    <source>
        <dbReference type="ARBA" id="ARBA00022692"/>
    </source>
</evidence>
<keyword evidence="3 6" id="KW-1133">Transmembrane helix</keyword>
<sequence>MQINKTRALAITLMAMIFVQIPLGHSSTSKTHINVYHLLLLAMPVLYIPAVRYLKLNPATAFLATLTATSMAAAATYGGGLRSTLIVFIAASYFLGLVFGHKLAEFELRKIFIWMLGCCITFIILRDIAYANALGSIYTRSETASSVLYMSTGGRNIEASLLALLSILLIGTRAYPIAAGIAFLTSATMLSRAGLIGAAISIFIASWQLRKTKHYYFYTFFCTAMVVLVIGLILSQVIDVPVLDRFNLQAETQLEHKNVGRLALWTNAGIALKQNLLGYGVGNGVPIMEQISGLTFVENNVHNIYLQFLLEGGVQSLVLFLVMCGHIFFSKTEGQNRNIKAFLLLYLILAFIEFSGYEAYFWFFVGMFYARQQVRHKRLVAEAGERTRARRAWMRSKSPLPPPETAHAR</sequence>
<reference evidence="8 9" key="1">
    <citation type="submission" date="2015-03" db="EMBL/GenBank/DDBJ databases">
        <title>Draft genome sequence of Luteibacter yeojuensis strain SU11.</title>
        <authorList>
            <person name="Sulaiman J."/>
            <person name="Priya K."/>
            <person name="Chan K.-G."/>
        </authorList>
    </citation>
    <scope>NUCLEOTIDE SEQUENCE [LARGE SCALE GENOMIC DNA]</scope>
    <source>
        <strain evidence="8 9">SU11</strain>
    </source>
</reference>
<keyword evidence="9" id="KW-1185">Reference proteome</keyword>
<gene>
    <name evidence="8" type="ORF">VI08_12085</name>
</gene>
<dbReference type="InterPro" id="IPR007016">
    <property type="entry name" value="O-antigen_ligase-rel_domated"/>
</dbReference>
<evidence type="ECO:0000256" key="6">
    <source>
        <dbReference type="SAM" id="Phobius"/>
    </source>
</evidence>
<evidence type="ECO:0000313" key="9">
    <source>
        <dbReference type="Proteomes" id="UP000033651"/>
    </source>
</evidence>
<evidence type="ECO:0000256" key="5">
    <source>
        <dbReference type="SAM" id="MobiDB-lite"/>
    </source>
</evidence>
<feature type="compositionally biased region" description="Pro residues" evidence="5">
    <location>
        <begin position="399"/>
        <end position="409"/>
    </location>
</feature>
<dbReference type="PATRIC" id="fig|345309.4.peg.1761"/>
<feature type="transmembrane region" description="Helical" evidence="6">
    <location>
        <begin position="190"/>
        <end position="209"/>
    </location>
</feature>
<feature type="domain" description="O-antigen ligase-related" evidence="7">
    <location>
        <begin position="180"/>
        <end position="321"/>
    </location>
</feature>
<feature type="region of interest" description="Disordered" evidence="5">
    <location>
        <begin position="390"/>
        <end position="409"/>
    </location>
</feature>
<dbReference type="AlphaFoldDB" id="A0A0F3KMQ2"/>
<comment type="subcellular location">
    <subcellularLocation>
        <location evidence="1">Membrane</location>
        <topology evidence="1">Multi-pass membrane protein</topology>
    </subcellularLocation>
</comment>